<evidence type="ECO:0000259" key="2">
    <source>
        <dbReference type="Pfam" id="PF07007"/>
    </source>
</evidence>
<evidence type="ECO:0000313" key="3">
    <source>
        <dbReference type="EMBL" id="SCC63376.1"/>
    </source>
</evidence>
<evidence type="ECO:0000256" key="1">
    <source>
        <dbReference type="SAM" id="SignalP"/>
    </source>
</evidence>
<organism evidence="3 4">
    <name type="scientific">Kosakonia oryziphila</name>
    <dbReference type="NCBI Taxonomy" id="1005667"/>
    <lineage>
        <taxon>Bacteria</taxon>
        <taxon>Pseudomonadati</taxon>
        <taxon>Pseudomonadota</taxon>
        <taxon>Gammaproteobacteria</taxon>
        <taxon>Enterobacterales</taxon>
        <taxon>Enterobacteriaceae</taxon>
        <taxon>Kosakonia</taxon>
    </lineage>
</organism>
<keyword evidence="4" id="KW-1185">Reference proteome</keyword>
<dbReference type="Gene3D" id="1.20.1270.180">
    <property type="match status" value="1"/>
</dbReference>
<dbReference type="OrthoDB" id="6555623at2"/>
<reference evidence="4" key="1">
    <citation type="submission" date="2016-08" db="EMBL/GenBank/DDBJ databases">
        <authorList>
            <person name="Varghese N."/>
            <person name="Submissions Spin"/>
        </authorList>
    </citation>
    <scope>NUCLEOTIDE SEQUENCE [LARGE SCALE GENOMIC DNA]</scope>
    <source>
        <strain evidence="4">REICA_142</strain>
    </source>
</reference>
<sequence length="149" mass="16633">MKKVLILMVALIVPVIARAELSSGPERDSCFKQNEDIPAAYNCLSAKKDASNKALDALITDTVKRIKANNIGPFNGKETSKETSGEVYSRRFLDAQKTWRDYRTQLCLSVATELDEDAYDYQSYIDQCQINLNKNHSAEIAQMGLPPAN</sequence>
<feature type="domain" description="Lysozyme inhibitor LprI-like N-terminal" evidence="2">
    <location>
        <begin position="41"/>
        <end position="135"/>
    </location>
</feature>
<dbReference type="AlphaFoldDB" id="A0A1C4G5F2"/>
<name>A0A1C4G5F2_9ENTR</name>
<feature type="signal peptide" evidence="1">
    <location>
        <begin position="1"/>
        <end position="19"/>
    </location>
</feature>
<dbReference type="Pfam" id="PF07007">
    <property type="entry name" value="LprI"/>
    <property type="match status" value="1"/>
</dbReference>
<dbReference type="Proteomes" id="UP000198515">
    <property type="component" value="Unassembled WGS sequence"/>
</dbReference>
<dbReference type="RefSeq" id="WP_090137784.1">
    <property type="nucleotide sequence ID" value="NZ_FMBC01000052.1"/>
</dbReference>
<dbReference type="EMBL" id="FMBC01000052">
    <property type="protein sequence ID" value="SCC63376.1"/>
    <property type="molecule type" value="Genomic_DNA"/>
</dbReference>
<evidence type="ECO:0000313" key="4">
    <source>
        <dbReference type="Proteomes" id="UP000198515"/>
    </source>
</evidence>
<protein>
    <recommendedName>
        <fullName evidence="2">Lysozyme inhibitor LprI-like N-terminal domain-containing protein</fullName>
    </recommendedName>
</protein>
<feature type="chain" id="PRO_5008692317" description="Lysozyme inhibitor LprI-like N-terminal domain-containing protein" evidence="1">
    <location>
        <begin position="20"/>
        <end position="149"/>
    </location>
</feature>
<dbReference type="InterPro" id="IPR009739">
    <property type="entry name" value="LprI-like_N"/>
</dbReference>
<accession>A0A1C4G5F2</accession>
<proteinExistence type="predicted"/>
<keyword evidence="1" id="KW-0732">Signal</keyword>
<gene>
    <name evidence="3" type="ORF">GA0061070_10526</name>
</gene>